<dbReference type="InterPro" id="IPR034660">
    <property type="entry name" value="DinB/YfiT-like"/>
</dbReference>
<dbReference type="OrthoDB" id="338237at2"/>
<organism evidence="1 2">
    <name type="scientific">Sphingopyxis witflariensis</name>
    <dbReference type="NCBI Taxonomy" id="173675"/>
    <lineage>
        <taxon>Bacteria</taxon>
        <taxon>Pseudomonadati</taxon>
        <taxon>Pseudomonadota</taxon>
        <taxon>Alphaproteobacteria</taxon>
        <taxon>Sphingomonadales</taxon>
        <taxon>Sphingomonadaceae</taxon>
        <taxon>Sphingopyxis</taxon>
    </lineage>
</organism>
<dbReference type="Gene3D" id="1.20.120.450">
    <property type="entry name" value="dinb family like domain"/>
    <property type="match status" value="1"/>
</dbReference>
<dbReference type="Proteomes" id="UP000197097">
    <property type="component" value="Unassembled WGS sequence"/>
</dbReference>
<keyword evidence="2" id="KW-1185">Reference proteome</keyword>
<dbReference type="PANTHER" id="PTHR36922:SF1">
    <property type="entry name" value="DUF1993 DOMAIN-CONTAINING PROTEIN"/>
    <property type="match status" value="1"/>
</dbReference>
<proteinExistence type="predicted"/>
<dbReference type="InterPro" id="IPR018531">
    <property type="entry name" value="DUF1993"/>
</dbReference>
<reference evidence="1 2" key="1">
    <citation type="journal article" date="2002" name="Int. J. Syst. Evol. Microbiol.">
        <title>Sphingopyxis witflariensis sp. nov., isolated from activated sludge.</title>
        <authorList>
            <person name="Kampfer P."/>
            <person name="Witzenberger R."/>
            <person name="Denner E.B."/>
            <person name="Busse H.J."/>
            <person name="Neef A."/>
        </authorList>
    </citation>
    <scope>NUCLEOTIDE SEQUENCE [LARGE SCALE GENOMIC DNA]</scope>
    <source>
        <strain evidence="1 2">DSM 14551</strain>
    </source>
</reference>
<dbReference type="PANTHER" id="PTHR36922">
    <property type="entry name" value="BLL2446 PROTEIN"/>
    <property type="match status" value="1"/>
</dbReference>
<evidence type="ECO:0000313" key="1">
    <source>
        <dbReference type="EMBL" id="OWQ98064.1"/>
    </source>
</evidence>
<comment type="caution">
    <text evidence="1">The sequence shown here is derived from an EMBL/GenBank/DDBJ whole genome shotgun (WGS) entry which is preliminary data.</text>
</comment>
<gene>
    <name evidence="1" type="ORF">CDQ91_09890</name>
</gene>
<protein>
    <recommendedName>
        <fullName evidence="3">DUF1993 domain-containing protein</fullName>
    </recommendedName>
</protein>
<evidence type="ECO:0000313" key="2">
    <source>
        <dbReference type="Proteomes" id="UP000197097"/>
    </source>
</evidence>
<dbReference type="RefSeq" id="WP_088472682.1">
    <property type="nucleotide sequence ID" value="NZ_NISJ01000004.1"/>
</dbReference>
<evidence type="ECO:0008006" key="3">
    <source>
        <dbReference type="Google" id="ProtNLM"/>
    </source>
</evidence>
<dbReference type="AlphaFoldDB" id="A0A246JYA0"/>
<dbReference type="EMBL" id="NISJ01000004">
    <property type="protein sequence ID" value="OWQ98064.1"/>
    <property type="molecule type" value="Genomic_DNA"/>
</dbReference>
<dbReference type="Pfam" id="PF09351">
    <property type="entry name" value="DUF1993"/>
    <property type="match status" value="1"/>
</dbReference>
<sequence length="180" mass="19479">MSLLYNLSVPAWQNGLKALSGELDKALNWSAANDVGELQFATARLAPDMFPLASQVRFTCAQALQPLARLGVSDVPEFTEDASDFAGMQEQIAAALAFLAAVEPAALGDDGDRAISFTLPNGMTFDMTAFDYLRDWAQPQFAFHRVAAYAVLRHMGVPLGKADYVSYVLRYLRPGTAPAS</sequence>
<dbReference type="SUPFAM" id="SSF109854">
    <property type="entry name" value="DinB/YfiT-like putative metalloenzymes"/>
    <property type="match status" value="1"/>
</dbReference>
<accession>A0A246JYA0</accession>
<name>A0A246JYA0_9SPHN</name>